<dbReference type="GO" id="GO:0005576">
    <property type="term" value="C:extracellular region"/>
    <property type="evidence" value="ECO:0007669"/>
    <property type="project" value="InterPro"/>
</dbReference>
<protein>
    <submittedName>
        <fullName evidence="3">Poly(3-hydroxyalkanoate) depolymerase</fullName>
    </submittedName>
</protein>
<accession>A0A6J4HT39</accession>
<keyword evidence="1" id="KW-0732">Signal</keyword>
<organism evidence="3">
    <name type="scientific">uncultured Actinomycetospora sp</name>
    <dbReference type="NCBI Taxonomy" id="1135996"/>
    <lineage>
        <taxon>Bacteria</taxon>
        <taxon>Bacillati</taxon>
        <taxon>Actinomycetota</taxon>
        <taxon>Actinomycetes</taxon>
        <taxon>Pseudonocardiales</taxon>
        <taxon>Pseudonocardiaceae</taxon>
        <taxon>Actinomycetospora</taxon>
        <taxon>environmental samples</taxon>
    </lineage>
</organism>
<dbReference type="InterPro" id="IPR029058">
    <property type="entry name" value="AB_hydrolase_fold"/>
</dbReference>
<sequence>MFRTGKLIRETLRGMPATAGTSEVARMMREGRLLDATARIQERLGGGLPGGGLPGGVTMPSMTGMSSMPGMPTPRTGSPTGRAPGAVTRGSAQGLAYRLYVPTTLQAGAPLLVMLHGGTQDAETFAAATGMDEAAEAAGVLVAYPEQSRSANAMGYWNWFRPGDQARDAGEPGMIAAVTREVMAAHDADPGRVAVAGFSAGGAMAAVMGASYPDLYCGAGVHSGLPHRAASDVGSAFAAMSSPPRTVADAGPVPLVVVHGDADRTVAPACGEAVVRSALTRAGRIEPVRTDGRVDGGRTWTRERWSEPGGRVLAESWTVHGMGHAWSGGRAGGSYADPAGLDAGAAMLAFFGFTADPTLE</sequence>
<dbReference type="SUPFAM" id="SSF53474">
    <property type="entry name" value="alpha/beta-Hydrolases"/>
    <property type="match status" value="2"/>
</dbReference>
<evidence type="ECO:0000256" key="2">
    <source>
        <dbReference type="ARBA" id="ARBA00022801"/>
    </source>
</evidence>
<proteinExistence type="predicted"/>
<name>A0A6J4HT39_9PSEU</name>
<dbReference type="GO" id="GO:0016787">
    <property type="term" value="F:hydrolase activity"/>
    <property type="evidence" value="ECO:0007669"/>
    <property type="project" value="UniProtKB-KW"/>
</dbReference>
<keyword evidence="2" id="KW-0378">Hydrolase</keyword>
<dbReference type="Pfam" id="PF10503">
    <property type="entry name" value="Esterase_PHB"/>
    <property type="match status" value="1"/>
</dbReference>
<dbReference type="Gene3D" id="3.40.50.1820">
    <property type="entry name" value="alpha/beta hydrolase"/>
    <property type="match status" value="1"/>
</dbReference>
<dbReference type="NCBIfam" id="TIGR01840">
    <property type="entry name" value="esterase_phb"/>
    <property type="match status" value="1"/>
</dbReference>
<dbReference type="InterPro" id="IPR010126">
    <property type="entry name" value="Esterase_phb"/>
</dbReference>
<evidence type="ECO:0000313" key="3">
    <source>
        <dbReference type="EMBL" id="CAA9232704.1"/>
    </source>
</evidence>
<dbReference type="EMBL" id="CADCTH010000149">
    <property type="protein sequence ID" value="CAA9232704.1"/>
    <property type="molecule type" value="Genomic_DNA"/>
</dbReference>
<gene>
    <name evidence="3" type="ORF">AVDCRST_MAG54-1099</name>
</gene>
<dbReference type="InterPro" id="IPR050955">
    <property type="entry name" value="Plant_Biomass_Hydrol_Est"/>
</dbReference>
<evidence type="ECO:0000256" key="1">
    <source>
        <dbReference type="ARBA" id="ARBA00022729"/>
    </source>
</evidence>
<dbReference type="PANTHER" id="PTHR43037">
    <property type="entry name" value="UNNAMED PRODUCT-RELATED"/>
    <property type="match status" value="1"/>
</dbReference>
<dbReference type="PANTHER" id="PTHR43037:SF1">
    <property type="entry name" value="BLL1128 PROTEIN"/>
    <property type="match status" value="1"/>
</dbReference>
<reference evidence="3" key="1">
    <citation type="submission" date="2020-02" db="EMBL/GenBank/DDBJ databases">
        <authorList>
            <person name="Meier V. D."/>
        </authorList>
    </citation>
    <scope>NUCLEOTIDE SEQUENCE</scope>
    <source>
        <strain evidence="3">AVDCRST_MAG54</strain>
    </source>
</reference>
<dbReference type="AlphaFoldDB" id="A0A6J4HT39"/>